<dbReference type="SUPFAM" id="SSF53474">
    <property type="entry name" value="alpha/beta-Hydrolases"/>
    <property type="match status" value="1"/>
</dbReference>
<gene>
    <name evidence="3" type="ORF">L915_18096</name>
</gene>
<keyword evidence="2" id="KW-0732">Signal</keyword>
<dbReference type="InterPro" id="IPR029058">
    <property type="entry name" value="AB_hydrolase_fold"/>
</dbReference>
<proteinExistence type="inferred from homology"/>
<evidence type="ECO:0000313" key="3">
    <source>
        <dbReference type="EMBL" id="ETK75275.1"/>
    </source>
</evidence>
<comment type="similarity">
    <text evidence="1">Belongs to the AB hydrolase superfamily.</text>
</comment>
<accession>W2FYZ6</accession>
<evidence type="ECO:0000256" key="2">
    <source>
        <dbReference type="SAM" id="SignalP"/>
    </source>
</evidence>
<dbReference type="Proteomes" id="UP000053236">
    <property type="component" value="Unassembled WGS sequence"/>
</dbReference>
<dbReference type="Gene3D" id="3.40.50.1820">
    <property type="entry name" value="alpha/beta hydrolase"/>
    <property type="match status" value="1"/>
</dbReference>
<reference evidence="3" key="1">
    <citation type="submission" date="2013-11" db="EMBL/GenBank/DDBJ databases">
        <title>The Genome Sequence of Phytophthora parasitica CJ02B3.</title>
        <authorList>
            <consortium name="The Broad Institute Genomics Platform"/>
            <person name="Russ C."/>
            <person name="Tyler B."/>
            <person name="Panabieres F."/>
            <person name="Shan W."/>
            <person name="Tripathy S."/>
            <person name="Grunwald N."/>
            <person name="Machado M."/>
            <person name="Johnson C.S."/>
            <person name="Arredondo F."/>
            <person name="Hong C."/>
            <person name="Coffey M."/>
            <person name="Young S.K."/>
            <person name="Zeng Q."/>
            <person name="Gargeya S."/>
            <person name="Fitzgerald M."/>
            <person name="Abouelleil A."/>
            <person name="Alvarado L."/>
            <person name="Chapman S.B."/>
            <person name="Gainer-Dewar J."/>
            <person name="Goldberg J."/>
            <person name="Griggs A."/>
            <person name="Gujja S."/>
            <person name="Hansen M."/>
            <person name="Howarth C."/>
            <person name="Imamovic A."/>
            <person name="Ireland A."/>
            <person name="Larimer J."/>
            <person name="McCowan C."/>
            <person name="Murphy C."/>
            <person name="Pearson M."/>
            <person name="Poon T.W."/>
            <person name="Priest M."/>
            <person name="Roberts A."/>
            <person name="Saif S."/>
            <person name="Shea T."/>
            <person name="Sykes S."/>
            <person name="Wortman J."/>
            <person name="Nusbaum C."/>
            <person name="Birren B."/>
        </authorList>
    </citation>
    <scope>NUCLEOTIDE SEQUENCE [LARGE SCALE GENOMIC DNA]</scope>
    <source>
        <strain evidence="3">CJ02B3</strain>
    </source>
</reference>
<dbReference type="VEuPathDB" id="FungiDB:PPTG_17205"/>
<organism evidence="3">
    <name type="scientific">Phytophthora nicotianae</name>
    <name type="common">Potato buckeye rot agent</name>
    <name type="synonym">Phytophthora parasitica</name>
    <dbReference type="NCBI Taxonomy" id="4792"/>
    <lineage>
        <taxon>Eukaryota</taxon>
        <taxon>Sar</taxon>
        <taxon>Stramenopiles</taxon>
        <taxon>Oomycota</taxon>
        <taxon>Peronosporomycetes</taxon>
        <taxon>Peronosporales</taxon>
        <taxon>Peronosporaceae</taxon>
        <taxon>Phytophthora</taxon>
    </lineage>
</organism>
<dbReference type="AlphaFoldDB" id="W2FYZ6"/>
<name>W2FYZ6_PHYNI</name>
<evidence type="ECO:0000256" key="1">
    <source>
        <dbReference type="ARBA" id="ARBA00008645"/>
    </source>
</evidence>
<sequence length="590" mass="64752">MQSVLALLSSFHLLTTSAHICHENRMMPHHVAISAVTLLFTQIVSDSVNKTQLNWEPCPDFTFGDPNDQHAECVIYNAPLCHPGICQTPGWVNPTIEVFVKRFPATTEDPATAANVWLLQGGPGYSSTGLEPTITELHIQLKGQANIYTIDHRGTGRSTRLFCAASETAAARSASGSQMNSSEVSACAKELQSQYGDLSSFSMTSAATDVAAFISKYTNGENTTIYGGSYGTALVERIIHLDPPSVTGYVLDSVATNSGASGDRFPYISLWDTDFGEVGDVFLNLCDKDDSCSRHFSPRNLSSTLQQIITSFDKDPNSTCSQVLSSADVGTDILYGEPPSFSLRRILGLLVADPNLRTLIPPVIYRLDQCGSEDVKILNHLLTSLNEYVNYSDPDNAYKSMLLYYLIVFSEMWETPTRSSQIMEKRFEDTKISDGGFYEKNLLLVTNFRLKTTIQTLSFTIATTTGTRAQQYRIKASVLLLNGKLDTQTPHKYAVSLLEVLKGTKKELISVDYATHGIIASTPLVDGTTCGVKLLASFVENSGDLSSLDKTCVSEVPAFNWQIPKGYLYKYLATEEPYDGVYNKSLANKN</sequence>
<feature type="chain" id="PRO_5004816047" evidence="2">
    <location>
        <begin position="19"/>
        <end position="590"/>
    </location>
</feature>
<protein>
    <submittedName>
        <fullName evidence="3">Uncharacterized protein</fullName>
    </submittedName>
</protein>
<feature type="signal peptide" evidence="2">
    <location>
        <begin position="1"/>
        <end position="18"/>
    </location>
</feature>
<dbReference type="EMBL" id="KI688905">
    <property type="protein sequence ID" value="ETK75275.1"/>
    <property type="molecule type" value="Genomic_DNA"/>
</dbReference>
<dbReference type="PANTHER" id="PTHR43039">
    <property type="entry name" value="ESTERASE-RELATED"/>
    <property type="match status" value="1"/>
</dbReference>